<dbReference type="OrthoDB" id="2410871at2759"/>
<evidence type="ECO:0000313" key="2">
    <source>
        <dbReference type="Proteomes" id="UP000789405"/>
    </source>
</evidence>
<comment type="caution">
    <text evidence="1">The sequence shown here is derived from an EMBL/GenBank/DDBJ whole genome shotgun (WGS) entry which is preliminary data.</text>
</comment>
<gene>
    <name evidence="1" type="ORF">DERYTH_LOCUS25376</name>
</gene>
<evidence type="ECO:0000313" key="1">
    <source>
        <dbReference type="EMBL" id="CAG8810936.1"/>
    </source>
</evidence>
<keyword evidence="2" id="KW-1185">Reference proteome</keyword>
<feature type="non-terminal residue" evidence="1">
    <location>
        <position position="118"/>
    </location>
</feature>
<dbReference type="Proteomes" id="UP000789405">
    <property type="component" value="Unassembled WGS sequence"/>
</dbReference>
<reference evidence="1" key="1">
    <citation type="submission" date="2021-06" db="EMBL/GenBank/DDBJ databases">
        <authorList>
            <person name="Kallberg Y."/>
            <person name="Tangrot J."/>
            <person name="Rosling A."/>
        </authorList>
    </citation>
    <scope>NUCLEOTIDE SEQUENCE</scope>
    <source>
        <strain evidence="1">MA453B</strain>
    </source>
</reference>
<accession>A0A9N9K438</accession>
<dbReference type="AlphaFoldDB" id="A0A9N9K438"/>
<sequence length="118" mass="13309">KNSPTYSSGLAKYKISQELSQTIKFKYFFSTNQSPQIFTNGDIIFIAGKYIVENSEPCFTIAYSSIVDSNNPNREFDATALPVCIPHCMYSVVVNREPKEVTDFIHFGAETIEYNSVT</sequence>
<proteinExistence type="predicted"/>
<organism evidence="1 2">
    <name type="scientific">Dentiscutata erythropus</name>
    <dbReference type="NCBI Taxonomy" id="1348616"/>
    <lineage>
        <taxon>Eukaryota</taxon>
        <taxon>Fungi</taxon>
        <taxon>Fungi incertae sedis</taxon>
        <taxon>Mucoromycota</taxon>
        <taxon>Glomeromycotina</taxon>
        <taxon>Glomeromycetes</taxon>
        <taxon>Diversisporales</taxon>
        <taxon>Gigasporaceae</taxon>
        <taxon>Dentiscutata</taxon>
    </lineage>
</organism>
<feature type="non-terminal residue" evidence="1">
    <location>
        <position position="1"/>
    </location>
</feature>
<name>A0A9N9K438_9GLOM</name>
<dbReference type="EMBL" id="CAJVPY010046964">
    <property type="protein sequence ID" value="CAG8810936.1"/>
    <property type="molecule type" value="Genomic_DNA"/>
</dbReference>
<protein>
    <submittedName>
        <fullName evidence="1">23106_t:CDS:1</fullName>
    </submittedName>
</protein>